<dbReference type="AlphaFoldDB" id="A0A0W0FAQ9"/>
<gene>
    <name evidence="4" type="ORF">WG66_13983</name>
</gene>
<feature type="compositionally biased region" description="Polar residues" evidence="2">
    <location>
        <begin position="187"/>
        <end position="199"/>
    </location>
</feature>
<reference evidence="4 5" key="1">
    <citation type="submission" date="2015-12" db="EMBL/GenBank/DDBJ databases">
        <title>Draft genome sequence of Moniliophthora roreri, the causal agent of frosty pod rot of cacao.</title>
        <authorList>
            <person name="Aime M.C."/>
            <person name="Diaz-Valderrama J.R."/>
            <person name="Kijpornyongpan T."/>
            <person name="Phillips-Mora W."/>
        </authorList>
    </citation>
    <scope>NUCLEOTIDE SEQUENCE [LARGE SCALE GENOMIC DNA]</scope>
    <source>
        <strain evidence="4 5">MCA 2952</strain>
    </source>
</reference>
<dbReference type="Pfam" id="PF00611">
    <property type="entry name" value="FCH"/>
    <property type="match status" value="1"/>
</dbReference>
<accession>A0A0W0FAQ9</accession>
<dbReference type="PANTHER" id="PTHR23176:SF134">
    <property type="entry name" value="RHO-TYPE GTPASE-ACTIVATING PROTEIN"/>
    <property type="match status" value="1"/>
</dbReference>
<sequence length="773" mass="86224">MSEPASRRASSEYLPSTHGPIPLFDTQLKFLNDSYLSLFLERKRIEEIYVDSLLKLHRKVKSIDSFLDDRGDLSTARSAWGEVRENLERESQARQAFLATLNADVIHPLTALKETQERTRKRIKEDLKESGLAYHEYAEVTLPRLKNRYLKKYQEVEESKRAAASPSMPIQQPTPGPDYHGLGPRSHPTSSRPQVTSPQPLRALDRRPSGSAPSGRNRSPSSSTAFSDFAKEGKKQLNQLIGLLDKGGSVKDTLGGGRENHALRTVRTKRELDEADKEYRRGVYWLETLRLKRIKTLESGYNSLVMFVEECAEIVKKVLEKYTDNMTATNATQTQLASHARGVVSKISPEKDKAKFAAFIPKSLASAIPEPILYQNCIVGECHDLIFGFSLLDYATTKNLPDGEVPKIVRLCVAEIDKRGLEAEGIYRVSGRHAIVQVMQHELEKDEEVFEFTPRDDIYAVASLLKVSAFTIVPRNVSKFPILPQLYLRELPEPVFRFSLQERIQHSEDFAEHQSNNFILLRSKMRRLPPVHQATLKALVEHLARVASHSEKNKMDPKNLAIVFGGVIFGEDEIPKGVDLLSVQSFKDSLMEDLIMNAHILFNDDPHANHSPPLPPMPSDEPAPLYYGSKTTKIASVPPSPIIVPPMSLSDDFSPALPPRPMHSIHPSARSPTKERSDITPPLPLRPSQRQKREDILPPPPSPSATASSVSVFETDDSTSYEGGRNPDEESGLSGPTLSSPPSSPHKGGETDSIGSRSLQRNSIPPSPRIGDR</sequence>
<dbReference type="InterPro" id="IPR000198">
    <property type="entry name" value="RhoGAP_dom"/>
</dbReference>
<dbReference type="InterPro" id="IPR001060">
    <property type="entry name" value="FCH_dom"/>
</dbReference>
<dbReference type="Gene3D" id="1.20.1270.60">
    <property type="entry name" value="Arfaptin homology (AH) domain/BAR domain"/>
    <property type="match status" value="1"/>
</dbReference>
<dbReference type="Pfam" id="PF00620">
    <property type="entry name" value="RhoGAP"/>
    <property type="match status" value="2"/>
</dbReference>
<dbReference type="InterPro" id="IPR050729">
    <property type="entry name" value="Rho-GAP"/>
</dbReference>
<dbReference type="SUPFAM" id="SSF48350">
    <property type="entry name" value="GTPase activation domain, GAP"/>
    <property type="match status" value="1"/>
</dbReference>
<dbReference type="eggNOG" id="KOG1450">
    <property type="taxonomic scope" value="Eukaryota"/>
</dbReference>
<feature type="compositionally biased region" description="Polar residues" evidence="2">
    <location>
        <begin position="753"/>
        <end position="764"/>
    </location>
</feature>
<evidence type="ECO:0000256" key="2">
    <source>
        <dbReference type="SAM" id="MobiDB-lite"/>
    </source>
</evidence>
<feature type="region of interest" description="Disordered" evidence="2">
    <location>
        <begin position="159"/>
        <end position="227"/>
    </location>
</feature>
<evidence type="ECO:0000256" key="1">
    <source>
        <dbReference type="ARBA" id="ARBA00022468"/>
    </source>
</evidence>
<evidence type="ECO:0000313" key="5">
    <source>
        <dbReference type="Proteomes" id="UP000054988"/>
    </source>
</evidence>
<dbReference type="GO" id="GO:0005737">
    <property type="term" value="C:cytoplasm"/>
    <property type="evidence" value="ECO:0007669"/>
    <property type="project" value="TreeGrafter"/>
</dbReference>
<evidence type="ECO:0000259" key="3">
    <source>
        <dbReference type="PROSITE" id="PS50238"/>
    </source>
</evidence>
<dbReference type="CDD" id="cd00159">
    <property type="entry name" value="RhoGAP"/>
    <property type="match status" value="1"/>
</dbReference>
<protein>
    <recommendedName>
        <fullName evidence="3">Rho-GAP domain-containing protein</fullName>
    </recommendedName>
</protein>
<keyword evidence="1" id="KW-0343">GTPase activation</keyword>
<dbReference type="PANTHER" id="PTHR23176">
    <property type="entry name" value="RHO/RAC/CDC GTPASE-ACTIVATING PROTEIN"/>
    <property type="match status" value="1"/>
</dbReference>
<feature type="domain" description="Rho-GAP" evidence="3">
    <location>
        <begin position="389"/>
        <end position="602"/>
    </location>
</feature>
<name>A0A0W0FAQ9_MONRR</name>
<dbReference type="InterPro" id="IPR008936">
    <property type="entry name" value="Rho_GTPase_activation_prot"/>
</dbReference>
<dbReference type="Gene3D" id="1.10.555.10">
    <property type="entry name" value="Rho GTPase activation protein"/>
    <property type="match status" value="1"/>
</dbReference>
<dbReference type="SMART" id="SM00324">
    <property type="entry name" value="RhoGAP"/>
    <property type="match status" value="1"/>
</dbReference>
<dbReference type="EMBL" id="LATX01002176">
    <property type="protein sequence ID" value="KTB33365.1"/>
    <property type="molecule type" value="Genomic_DNA"/>
</dbReference>
<dbReference type="PROSITE" id="PS50238">
    <property type="entry name" value="RHOGAP"/>
    <property type="match status" value="1"/>
</dbReference>
<dbReference type="SUPFAM" id="SSF103657">
    <property type="entry name" value="BAR/IMD domain-like"/>
    <property type="match status" value="1"/>
</dbReference>
<evidence type="ECO:0000313" key="4">
    <source>
        <dbReference type="EMBL" id="KTB33365.1"/>
    </source>
</evidence>
<feature type="compositionally biased region" description="Low complexity" evidence="2">
    <location>
        <begin position="732"/>
        <end position="741"/>
    </location>
</feature>
<feature type="region of interest" description="Disordered" evidence="2">
    <location>
        <begin position="653"/>
        <end position="773"/>
    </location>
</feature>
<feature type="compositionally biased region" description="Polar residues" evidence="2">
    <location>
        <begin position="211"/>
        <end position="226"/>
    </location>
</feature>
<dbReference type="GO" id="GO:0007165">
    <property type="term" value="P:signal transduction"/>
    <property type="evidence" value="ECO:0007669"/>
    <property type="project" value="InterPro"/>
</dbReference>
<organism evidence="4 5">
    <name type="scientific">Moniliophthora roreri</name>
    <name type="common">Frosty pod rot fungus</name>
    <name type="synonym">Monilia roreri</name>
    <dbReference type="NCBI Taxonomy" id="221103"/>
    <lineage>
        <taxon>Eukaryota</taxon>
        <taxon>Fungi</taxon>
        <taxon>Dikarya</taxon>
        <taxon>Basidiomycota</taxon>
        <taxon>Agaricomycotina</taxon>
        <taxon>Agaricomycetes</taxon>
        <taxon>Agaricomycetidae</taxon>
        <taxon>Agaricales</taxon>
        <taxon>Marasmiineae</taxon>
        <taxon>Marasmiaceae</taxon>
        <taxon>Moniliophthora</taxon>
    </lineage>
</organism>
<dbReference type="InterPro" id="IPR027267">
    <property type="entry name" value="AH/BAR_dom_sf"/>
</dbReference>
<dbReference type="Proteomes" id="UP000054988">
    <property type="component" value="Unassembled WGS sequence"/>
</dbReference>
<dbReference type="GO" id="GO:0005096">
    <property type="term" value="F:GTPase activator activity"/>
    <property type="evidence" value="ECO:0007669"/>
    <property type="project" value="UniProtKB-KW"/>
</dbReference>
<comment type="caution">
    <text evidence="4">The sequence shown here is derived from an EMBL/GenBank/DDBJ whole genome shotgun (WGS) entry which is preliminary data.</text>
</comment>
<proteinExistence type="predicted"/>